<evidence type="ECO:0000256" key="4">
    <source>
        <dbReference type="ARBA" id="ARBA00022695"/>
    </source>
</evidence>
<comment type="catalytic activity">
    <reaction evidence="7">
        <text>DNA(n) + a 2'-deoxyribonucleoside 5'-triphosphate = DNA(n+1) + diphosphate</text>
        <dbReference type="Rhea" id="RHEA:22508"/>
        <dbReference type="Rhea" id="RHEA-COMP:17339"/>
        <dbReference type="Rhea" id="RHEA-COMP:17340"/>
        <dbReference type="ChEBI" id="CHEBI:33019"/>
        <dbReference type="ChEBI" id="CHEBI:61560"/>
        <dbReference type="ChEBI" id="CHEBI:173112"/>
        <dbReference type="EC" id="2.7.7.7"/>
    </reaction>
</comment>
<feature type="non-terminal residue" evidence="9">
    <location>
        <position position="1022"/>
    </location>
</feature>
<reference evidence="9 10" key="1">
    <citation type="submission" date="2021-02" db="EMBL/GenBank/DDBJ databases">
        <title>Activity-based single-cell genomes from oceanic crustal fluid captures similar information to metagenomic and metatranscriptomic surveys with orders of magnitude less sampling.</title>
        <authorList>
            <person name="D'Angelo T.S."/>
            <person name="Orcutt B.N."/>
        </authorList>
    </citation>
    <scope>NUCLEOTIDE SEQUENCE [LARGE SCALE GENOMIC DNA]</scope>
    <source>
        <strain evidence="9">AH-315-G07</strain>
    </source>
</reference>
<dbReference type="EC" id="2.7.7.7" evidence="1"/>
<dbReference type="InterPro" id="IPR041931">
    <property type="entry name" value="DNA_pol3_alpha_thumb_dom"/>
</dbReference>
<gene>
    <name evidence="9" type="primary">dnaE</name>
    <name evidence="9" type="ORF">JYU14_03310</name>
</gene>
<dbReference type="Pfam" id="PF07733">
    <property type="entry name" value="DNA_pol3_alpha"/>
    <property type="match status" value="1"/>
</dbReference>
<dbReference type="Pfam" id="PF14579">
    <property type="entry name" value="HHH_6"/>
    <property type="match status" value="1"/>
</dbReference>
<dbReference type="InterPro" id="IPR003141">
    <property type="entry name" value="Pol/His_phosphatase_N"/>
</dbReference>
<dbReference type="Pfam" id="PF02811">
    <property type="entry name" value="PHP"/>
    <property type="match status" value="1"/>
</dbReference>
<dbReference type="GO" id="GO:0003887">
    <property type="term" value="F:DNA-directed DNA polymerase activity"/>
    <property type="evidence" value="ECO:0007669"/>
    <property type="project" value="UniProtKB-EC"/>
</dbReference>
<feature type="domain" description="Polymerase/histidinol phosphatase N-terminal" evidence="8">
    <location>
        <begin position="4"/>
        <end position="71"/>
    </location>
</feature>
<accession>A0ABS3ASJ3</accession>
<evidence type="ECO:0000256" key="7">
    <source>
        <dbReference type="ARBA" id="ARBA00049244"/>
    </source>
</evidence>
<dbReference type="SMART" id="SM00481">
    <property type="entry name" value="POLIIIAc"/>
    <property type="match status" value="1"/>
</dbReference>
<comment type="caution">
    <text evidence="9">The sequence shown here is derived from an EMBL/GenBank/DDBJ whole genome shotgun (WGS) entry which is preliminary data.</text>
</comment>
<evidence type="ECO:0000256" key="2">
    <source>
        <dbReference type="ARBA" id="ARBA00019114"/>
    </source>
</evidence>
<evidence type="ECO:0000259" key="8">
    <source>
        <dbReference type="SMART" id="SM00481"/>
    </source>
</evidence>
<dbReference type="CDD" id="cd12113">
    <property type="entry name" value="PHP_PolIIIA_DnaE3"/>
    <property type="match status" value="1"/>
</dbReference>
<dbReference type="Gene3D" id="1.10.10.1600">
    <property type="entry name" value="Bacterial DNA polymerase III alpha subunit, thumb domain"/>
    <property type="match status" value="1"/>
</dbReference>
<dbReference type="PANTHER" id="PTHR32294:SF0">
    <property type="entry name" value="DNA POLYMERASE III SUBUNIT ALPHA"/>
    <property type="match status" value="1"/>
</dbReference>
<proteinExistence type="predicted"/>
<evidence type="ECO:0000256" key="6">
    <source>
        <dbReference type="ARBA" id="ARBA00022932"/>
    </source>
</evidence>
<evidence type="ECO:0000256" key="5">
    <source>
        <dbReference type="ARBA" id="ARBA00022705"/>
    </source>
</evidence>
<protein>
    <recommendedName>
        <fullName evidence="2">DNA polymerase III subunit alpha</fullName>
        <ecNumber evidence="1">2.7.7.7</ecNumber>
    </recommendedName>
</protein>
<dbReference type="NCBIfam" id="TIGR00594">
    <property type="entry name" value="polc"/>
    <property type="match status" value="1"/>
</dbReference>
<keyword evidence="4 9" id="KW-0548">Nucleotidyltransferase</keyword>
<dbReference type="InterPro" id="IPR040982">
    <property type="entry name" value="DNA_pol3_finger"/>
</dbReference>
<dbReference type="InterPro" id="IPR004013">
    <property type="entry name" value="PHP_dom"/>
</dbReference>
<dbReference type="Gene3D" id="1.10.150.870">
    <property type="match status" value="1"/>
</dbReference>
<evidence type="ECO:0000256" key="1">
    <source>
        <dbReference type="ARBA" id="ARBA00012417"/>
    </source>
</evidence>
<evidence type="ECO:0000313" key="9">
    <source>
        <dbReference type="EMBL" id="MBN4067092.1"/>
    </source>
</evidence>
<sequence length="1022" mass="115894">MSWVPLHLHSQYSILDATPTVEAIAACAKGYDIPAVALTDHGNMHGAIDFYKTCKKTGVKPIIGCEVYVARGSRHDKTPSSKKSYHLVLIAKNDEGYHNLCKLTSLAFLEGFYYRPRVDKELLEQYHSGLICLSGCMGSPISQAALSSEEALEKEIAWHHDLFQEDFYLELQRHAMAPEQIHADAIDQETWLLQEHQRFIDKQDTINALLIAQSQKKAIPLVATNDIHYIERDDWKAHEILLNIQSGEPCEIWERDAFGNNKIRIPNPKRRVYPSHEMYFKSPEQMRELFADHPEAIDNTLKVAEKCVLEIDFDTKHYPVFHPPSDKENQTTSENRDTAVAHYLQKLCEENIRTRYTKERLAAIQTVYPNRSPLDIVRERLKHELDIITSKGMTDYLLIVWDFIHWAKKQGIPVGPGRGSGAGSIVVYLLGITDIEPLRFSLFFERFINPERLSYPDIDVDICMDRRNEVIDYTVNKYNKANVAQIITFGTMKAKMVIRDVARVLNIPLSKADTIAKLVPDDLNITLDKALDTDPDFYRIYHNDDEARRIIDLGKKLEGSIRSTGTHAAGIIISDSNLTDYIPVCNAKDSDIAATQYSMKPVEAVGMLKIDLLGLTTLTSIQTAINDIKERHNREIDWVNLPFDDKKTFDLLNRGQTLGIFQLESPGMQELAKQLHLDKFEEIIAVVALYRPGPMDMIPSFIARKHGTEPIEYDHPWMEPILSETYGVMVYQEQVMQIASRLANYSLGEGDVLRRAMGKKDMKAMAEQREKFLKGAFDNGIEETTSMAIFDKMEKFAAYGFNKSHATAYGYLAYVTAYLKANYPKEWLAALMTCVSDDTTKVAKFIREAHAMNINVLPPDINESGEIFAATEKGIRFSLTAIKGIGHNVVEAVVHAKKQKGAFKSLYNFFQRVDLKRVGKKTAEQLILAGAFDFVGWSRDELVASVEAMYNSAAVEQKEKAKGVTTFWSLLGEDDNNEGRFAKPPNIETPTPKAIVLTHEKERLGFFISGHPLDAYKHITQR</sequence>
<dbReference type="InterPro" id="IPR016195">
    <property type="entry name" value="Pol/histidinol_Pase-like"/>
</dbReference>
<dbReference type="InterPro" id="IPR011708">
    <property type="entry name" value="DNA_pol3_alpha_NTPase_dom"/>
</dbReference>
<dbReference type="EMBL" id="JAFITR010000063">
    <property type="protein sequence ID" value="MBN4067092.1"/>
    <property type="molecule type" value="Genomic_DNA"/>
</dbReference>
<dbReference type="Gene3D" id="3.20.20.140">
    <property type="entry name" value="Metal-dependent hydrolases"/>
    <property type="match status" value="1"/>
</dbReference>
<evidence type="ECO:0000256" key="3">
    <source>
        <dbReference type="ARBA" id="ARBA00022679"/>
    </source>
</evidence>
<dbReference type="NCBIfam" id="NF004226">
    <property type="entry name" value="PRK05673.1"/>
    <property type="match status" value="1"/>
</dbReference>
<keyword evidence="6" id="KW-0239">DNA-directed DNA polymerase</keyword>
<keyword evidence="10" id="KW-1185">Reference proteome</keyword>
<dbReference type="Pfam" id="PF17657">
    <property type="entry name" value="DNA_pol3_finger"/>
    <property type="match status" value="1"/>
</dbReference>
<organism evidence="9 10">
    <name type="scientific">Simkania negevensis</name>
    <dbReference type="NCBI Taxonomy" id="83561"/>
    <lineage>
        <taxon>Bacteria</taxon>
        <taxon>Pseudomonadati</taxon>
        <taxon>Chlamydiota</taxon>
        <taxon>Chlamydiia</taxon>
        <taxon>Parachlamydiales</taxon>
        <taxon>Simkaniaceae</taxon>
        <taxon>Simkania</taxon>
    </lineage>
</organism>
<keyword evidence="5" id="KW-0235">DNA replication</keyword>
<keyword evidence="3 9" id="KW-0808">Transferase</keyword>
<dbReference type="PANTHER" id="PTHR32294">
    <property type="entry name" value="DNA POLYMERASE III SUBUNIT ALPHA"/>
    <property type="match status" value="1"/>
</dbReference>
<dbReference type="InterPro" id="IPR004805">
    <property type="entry name" value="DnaE2/DnaE/PolC"/>
</dbReference>
<dbReference type="SUPFAM" id="SSF89550">
    <property type="entry name" value="PHP domain-like"/>
    <property type="match status" value="1"/>
</dbReference>
<evidence type="ECO:0000313" key="10">
    <source>
        <dbReference type="Proteomes" id="UP000722121"/>
    </source>
</evidence>
<name>A0ABS3ASJ3_9BACT</name>
<dbReference type="Proteomes" id="UP000722121">
    <property type="component" value="Unassembled WGS sequence"/>
</dbReference>
<dbReference type="InterPro" id="IPR029460">
    <property type="entry name" value="DNAPol_HHH"/>
</dbReference>